<gene>
    <name evidence="5" type="ORF">BO86DRAFT_458269</name>
</gene>
<sequence>MVQVPFLSAIQAASALWALDLLPRTAATTTVHNTSSSVEYNCHAGQSCWPSSEEWTQFNKSLSGNLHRTVPFAASCFYSSLSYDPAACALAEKTYLLNQPRTEVYGAATGLNWETCGLQSCALNPLDGYSVQSDECRLGRLSALYVDAHSAQQVATAVRFARKHRLRVSIKNTGHDYFGRSTRPDTLAIWTHHLKNMTYHANFTAANCSAPEPNHYQHIGEIGAGAQASDVYAYFQGFGMDVTGGNEGSVGLAGGFGQGGGHGVFGPSRGLMVDNAVEFEVVTADGHLRTINACSDPDLFWAMRGGGGGTFAILTSYKFQLYPAVKIHVYSLKASFVTNTTTGEDPKYRALEYMLTQHATAQPLWSAQNVSGHAYYWPSQVELYLVLPSDNETALPAVTRDFVAAVRAHPELIQVSESNYTTYAKYTDFLTLTEAIATELTPGGIYEAVASRLIPRDLFASPGNVTDLVTAVLDGVRRSNTLISEEYALTQVIMTTPVNVQNGNTTSVHPAWRSALWHVLMTGGWFDVRSLANQTALQERWLETVQPLKDLTPRGGCYLNEGSYLEPDWEDTFFGVNYPALLGVKARYDPTHFFDCWKCVGWKGSNFFDSTAGPNRHVHNTSST</sequence>
<dbReference type="AlphaFoldDB" id="A0A8T8WSI7"/>
<keyword evidence="2" id="KW-0560">Oxidoreductase</keyword>
<dbReference type="PANTHER" id="PTHR13878">
    <property type="entry name" value="GULONOLACTONE OXIDASE"/>
    <property type="match status" value="1"/>
</dbReference>
<evidence type="ECO:0000313" key="6">
    <source>
        <dbReference type="Proteomes" id="UP000249497"/>
    </source>
</evidence>
<dbReference type="RefSeq" id="XP_025524702.1">
    <property type="nucleotide sequence ID" value="XM_025677283.1"/>
</dbReference>
<dbReference type="Gene3D" id="3.30.465.10">
    <property type="match status" value="2"/>
</dbReference>
<dbReference type="Pfam" id="PF01565">
    <property type="entry name" value="FAD_binding_4"/>
    <property type="match status" value="1"/>
</dbReference>
<dbReference type="Pfam" id="PF08031">
    <property type="entry name" value="BBE"/>
    <property type="match status" value="1"/>
</dbReference>
<dbReference type="OrthoDB" id="9983560at2759"/>
<proteinExistence type="inferred from homology"/>
<name>A0A8T8WSI7_ASPJA</name>
<evidence type="ECO:0000259" key="4">
    <source>
        <dbReference type="PROSITE" id="PS51387"/>
    </source>
</evidence>
<dbReference type="InterPro" id="IPR050432">
    <property type="entry name" value="FAD-linked_Oxidoreductases_BP"/>
</dbReference>
<keyword evidence="6" id="KW-1185">Reference proteome</keyword>
<dbReference type="Proteomes" id="UP000249497">
    <property type="component" value="Unassembled WGS sequence"/>
</dbReference>
<dbReference type="PROSITE" id="PS51387">
    <property type="entry name" value="FAD_PCMH"/>
    <property type="match status" value="1"/>
</dbReference>
<dbReference type="InterPro" id="IPR012951">
    <property type="entry name" value="BBE"/>
</dbReference>
<comment type="similarity">
    <text evidence="1">Belongs to the oxygen-dependent FAD-linked oxidoreductase family.</text>
</comment>
<feature type="domain" description="FAD-binding PCMH-type" evidence="4">
    <location>
        <begin position="138"/>
        <end position="324"/>
    </location>
</feature>
<feature type="chain" id="PRO_5035929592" evidence="3">
    <location>
        <begin position="28"/>
        <end position="624"/>
    </location>
</feature>
<dbReference type="GeneID" id="37180976"/>
<dbReference type="InterPro" id="IPR016166">
    <property type="entry name" value="FAD-bd_PCMH"/>
</dbReference>
<feature type="signal peptide" evidence="3">
    <location>
        <begin position="1"/>
        <end position="27"/>
    </location>
</feature>
<evidence type="ECO:0000256" key="1">
    <source>
        <dbReference type="ARBA" id="ARBA00005466"/>
    </source>
</evidence>
<evidence type="ECO:0000256" key="2">
    <source>
        <dbReference type="ARBA" id="ARBA00023002"/>
    </source>
</evidence>
<evidence type="ECO:0000256" key="3">
    <source>
        <dbReference type="SAM" id="SignalP"/>
    </source>
</evidence>
<dbReference type="GO" id="GO:0016491">
    <property type="term" value="F:oxidoreductase activity"/>
    <property type="evidence" value="ECO:0007669"/>
    <property type="project" value="UniProtKB-KW"/>
</dbReference>
<reference evidence="5 6" key="1">
    <citation type="submission" date="2018-02" db="EMBL/GenBank/DDBJ databases">
        <title>The genomes of Aspergillus section Nigri reveals drivers in fungal speciation.</title>
        <authorList>
            <consortium name="DOE Joint Genome Institute"/>
            <person name="Vesth T.C."/>
            <person name="Nybo J."/>
            <person name="Theobald S."/>
            <person name="Brandl J."/>
            <person name="Frisvad J.C."/>
            <person name="Nielsen K.F."/>
            <person name="Lyhne E.K."/>
            <person name="Kogle M.E."/>
            <person name="Kuo A."/>
            <person name="Riley R."/>
            <person name="Clum A."/>
            <person name="Nolan M."/>
            <person name="Lipzen A."/>
            <person name="Salamov A."/>
            <person name="Henrissat B."/>
            <person name="Wiebenga A."/>
            <person name="De vries R.P."/>
            <person name="Grigoriev I.V."/>
            <person name="Mortensen U.H."/>
            <person name="Andersen M.R."/>
            <person name="Baker S.E."/>
        </authorList>
    </citation>
    <scope>NUCLEOTIDE SEQUENCE [LARGE SCALE GENOMIC DNA]</scope>
    <source>
        <strain evidence="5 6">CBS 114.51</strain>
    </source>
</reference>
<evidence type="ECO:0000313" key="5">
    <source>
        <dbReference type="EMBL" id="RAH78808.1"/>
    </source>
</evidence>
<dbReference type="PANTHER" id="PTHR13878:SF91">
    <property type="entry name" value="FAD BINDING DOMAIN PROTEIN (AFU_ORTHOLOGUE AFUA_6G12070)-RELATED"/>
    <property type="match status" value="1"/>
</dbReference>
<dbReference type="EMBL" id="KZ824822">
    <property type="protein sequence ID" value="RAH78808.1"/>
    <property type="molecule type" value="Genomic_DNA"/>
</dbReference>
<protein>
    <submittedName>
        <fullName evidence="5">FAD binding domain-containing protein</fullName>
    </submittedName>
</protein>
<dbReference type="SUPFAM" id="SSF56176">
    <property type="entry name" value="FAD-binding/transporter-associated domain-like"/>
    <property type="match status" value="1"/>
</dbReference>
<keyword evidence="3" id="KW-0732">Signal</keyword>
<organism evidence="5 6">
    <name type="scientific">Aspergillus japonicus CBS 114.51</name>
    <dbReference type="NCBI Taxonomy" id="1448312"/>
    <lineage>
        <taxon>Eukaryota</taxon>
        <taxon>Fungi</taxon>
        <taxon>Dikarya</taxon>
        <taxon>Ascomycota</taxon>
        <taxon>Pezizomycotina</taxon>
        <taxon>Eurotiomycetes</taxon>
        <taxon>Eurotiomycetidae</taxon>
        <taxon>Eurotiales</taxon>
        <taxon>Aspergillaceae</taxon>
        <taxon>Aspergillus</taxon>
        <taxon>Aspergillus subgen. Circumdati</taxon>
    </lineage>
</organism>
<accession>A0A8T8WSI7</accession>
<dbReference type="InterPro" id="IPR006094">
    <property type="entry name" value="Oxid_FAD_bind_N"/>
</dbReference>
<dbReference type="InterPro" id="IPR016169">
    <property type="entry name" value="FAD-bd_PCMH_sub2"/>
</dbReference>
<dbReference type="GO" id="GO:0071949">
    <property type="term" value="F:FAD binding"/>
    <property type="evidence" value="ECO:0007669"/>
    <property type="project" value="InterPro"/>
</dbReference>
<dbReference type="InterPro" id="IPR036318">
    <property type="entry name" value="FAD-bd_PCMH-like_sf"/>
</dbReference>